<dbReference type="Proteomes" id="UP000092508">
    <property type="component" value="Unassembled WGS sequence"/>
</dbReference>
<dbReference type="AlphaFoldDB" id="A0A1B8QD33"/>
<keyword evidence="1" id="KW-0479">Metal-binding</keyword>
<dbReference type="OrthoDB" id="9776368at2"/>
<evidence type="ECO:0000256" key="3">
    <source>
        <dbReference type="ARBA" id="ARBA00022842"/>
    </source>
</evidence>
<name>A0A1B8QD33_9GAMM</name>
<sequence length="247" mass="26710">MLSKSRPSVANADAQPAVLFDLDGTLIDTALDFIRIIRAMCREQGLPLPSEALIREQVSAGGRAMVRVMFAEQGVNLADDDPVLVANLQEFLQRYAADICVDSRVYDGLLPLLATLDKNAILWGIVTNKPRMLSEKLLAAIGLAERCAVLVCADDVANPKPDPEPLYLAAKQLGVPPSACLYIGDHLRDIQAGKAAHMPTIAAAYGYLLPGERDTVSDWQADAIAPTPQALAQLVQDWLNIDHDDDT</sequence>
<keyword evidence="4" id="KW-0119">Carbohydrate metabolism</keyword>
<dbReference type="InterPro" id="IPR006439">
    <property type="entry name" value="HAD-SF_hydro_IA"/>
</dbReference>
<dbReference type="InterPro" id="IPR023198">
    <property type="entry name" value="PGP-like_dom2"/>
</dbReference>
<organism evidence="5 6">
    <name type="scientific">Faucicola atlantae</name>
    <dbReference type="NCBI Taxonomy" id="34059"/>
    <lineage>
        <taxon>Bacteria</taxon>
        <taxon>Pseudomonadati</taxon>
        <taxon>Pseudomonadota</taxon>
        <taxon>Gammaproteobacteria</taxon>
        <taxon>Moraxellales</taxon>
        <taxon>Moraxellaceae</taxon>
        <taxon>Faucicola</taxon>
    </lineage>
</organism>
<dbReference type="PANTHER" id="PTHR43434">
    <property type="entry name" value="PHOSPHOGLYCOLATE PHOSPHATASE"/>
    <property type="match status" value="1"/>
</dbReference>
<dbReference type="FunFam" id="3.40.50.1000:FF:000022">
    <property type="entry name" value="Phosphoglycolate phosphatase"/>
    <property type="match status" value="1"/>
</dbReference>
<dbReference type="InterPro" id="IPR050155">
    <property type="entry name" value="HAD-like_hydrolase_sf"/>
</dbReference>
<dbReference type="NCBIfam" id="TIGR01549">
    <property type="entry name" value="HAD-SF-IA-v1"/>
    <property type="match status" value="1"/>
</dbReference>
<dbReference type="SFLD" id="SFLDG01129">
    <property type="entry name" value="C1.5:_HAD__Beta-PGM__Phosphata"/>
    <property type="match status" value="1"/>
</dbReference>
<keyword evidence="2" id="KW-0378">Hydrolase</keyword>
<dbReference type="Gene3D" id="3.40.50.1000">
    <property type="entry name" value="HAD superfamily/HAD-like"/>
    <property type="match status" value="1"/>
</dbReference>
<evidence type="ECO:0000313" key="5">
    <source>
        <dbReference type="EMBL" id="OBX79489.1"/>
    </source>
</evidence>
<proteinExistence type="predicted"/>
<dbReference type="GO" id="GO:0005829">
    <property type="term" value="C:cytosol"/>
    <property type="evidence" value="ECO:0007669"/>
    <property type="project" value="TreeGrafter"/>
</dbReference>
<dbReference type="GO" id="GO:0008967">
    <property type="term" value="F:phosphoglycolate phosphatase activity"/>
    <property type="evidence" value="ECO:0007669"/>
    <property type="project" value="TreeGrafter"/>
</dbReference>
<dbReference type="SFLD" id="SFLDS00003">
    <property type="entry name" value="Haloacid_Dehalogenase"/>
    <property type="match status" value="1"/>
</dbReference>
<dbReference type="NCBIfam" id="TIGR01509">
    <property type="entry name" value="HAD-SF-IA-v3"/>
    <property type="match status" value="1"/>
</dbReference>
<reference evidence="5 6" key="1">
    <citation type="submission" date="2016-06" db="EMBL/GenBank/DDBJ databases">
        <title>Draft genome of Moraxella atlantae CCUG 66109.</title>
        <authorList>
            <person name="Salva-Serra F."/>
            <person name="Engstrom-Jakobsson H."/>
            <person name="Thorell K."/>
            <person name="Gonzales-Siles L."/>
            <person name="Karlsson R."/>
            <person name="Boulund F."/>
            <person name="Engstrand L."/>
            <person name="Kristiansson E."/>
            <person name="Moore E."/>
        </authorList>
    </citation>
    <scope>NUCLEOTIDE SEQUENCE [LARGE SCALE GENOMIC DNA]</scope>
    <source>
        <strain evidence="5 6">CCUG 66109</strain>
    </source>
</reference>
<keyword evidence="3" id="KW-0460">Magnesium</keyword>
<dbReference type="Gene3D" id="1.10.150.240">
    <property type="entry name" value="Putative phosphatase, domain 2"/>
    <property type="match status" value="1"/>
</dbReference>
<dbReference type="GO" id="GO:0006281">
    <property type="term" value="P:DNA repair"/>
    <property type="evidence" value="ECO:0007669"/>
    <property type="project" value="TreeGrafter"/>
</dbReference>
<dbReference type="STRING" id="34059.A9308_00130"/>
<dbReference type="EMBL" id="LZMZ01000012">
    <property type="protein sequence ID" value="OBX79489.1"/>
    <property type="molecule type" value="Genomic_DNA"/>
</dbReference>
<dbReference type="InterPro" id="IPR036412">
    <property type="entry name" value="HAD-like_sf"/>
</dbReference>
<evidence type="ECO:0000256" key="2">
    <source>
        <dbReference type="ARBA" id="ARBA00022801"/>
    </source>
</evidence>
<evidence type="ECO:0000256" key="1">
    <source>
        <dbReference type="ARBA" id="ARBA00022723"/>
    </source>
</evidence>
<gene>
    <name evidence="5" type="ORF">A9308_00130</name>
</gene>
<accession>A0A1B8QD33</accession>
<dbReference type="InterPro" id="IPR023214">
    <property type="entry name" value="HAD_sf"/>
</dbReference>
<comment type="caution">
    <text evidence="5">The sequence shown here is derived from an EMBL/GenBank/DDBJ whole genome shotgun (WGS) entry which is preliminary data.</text>
</comment>
<dbReference type="Pfam" id="PF13419">
    <property type="entry name" value="HAD_2"/>
    <property type="match status" value="1"/>
</dbReference>
<dbReference type="PANTHER" id="PTHR43434:SF23">
    <property type="entry name" value="PHOSPHOGLYCOLATE PHOSPHATASE"/>
    <property type="match status" value="1"/>
</dbReference>
<dbReference type="SUPFAM" id="SSF56784">
    <property type="entry name" value="HAD-like"/>
    <property type="match status" value="1"/>
</dbReference>
<evidence type="ECO:0000313" key="6">
    <source>
        <dbReference type="Proteomes" id="UP000092508"/>
    </source>
</evidence>
<dbReference type="InterPro" id="IPR041492">
    <property type="entry name" value="HAD_2"/>
</dbReference>
<dbReference type="SFLD" id="SFLDG01135">
    <property type="entry name" value="C1.5.6:_HAD__Beta-PGM__Phospha"/>
    <property type="match status" value="1"/>
</dbReference>
<protein>
    <submittedName>
        <fullName evidence="5">Phosphoglycolate phosphatase</fullName>
    </submittedName>
</protein>
<dbReference type="PRINTS" id="PR00413">
    <property type="entry name" value="HADHALOGNASE"/>
</dbReference>
<dbReference type="GO" id="GO:0046872">
    <property type="term" value="F:metal ion binding"/>
    <property type="evidence" value="ECO:0007669"/>
    <property type="project" value="UniProtKB-KW"/>
</dbReference>
<evidence type="ECO:0000256" key="4">
    <source>
        <dbReference type="ARBA" id="ARBA00023277"/>
    </source>
</evidence>